<feature type="compositionally biased region" description="Polar residues" evidence="1">
    <location>
        <begin position="127"/>
        <end position="140"/>
    </location>
</feature>
<accession>A0A9P4TYQ4</accession>
<sequence>MAVPTPPLGTPHSATPKRQRVATQGNSEAARAAEEALRLTHETYAAILSPHQQTSIANGPVLPRAKSSMTNSKPQPYGSGSFSQRPIDSFNVANARTATPPLASNRRSNQFLAYQPNEPPGRPRFLRNSSPQPRTLTFIDSNPSPAPTAAPTGTNSGKAANDPPGVADKGKPSLSTGVAPQLEALQQRRKESPDSTSSLPSPDSSPEDAAAISAALEASGSLAIKRTLRSNGRSKAKVVTPVKAMAMRPAPKKAVRKRKSSKASISALPKKLMECIALHVGTPTLFRLREVNKAWNEACWPAYANVFKSSAVFLEGKSLDLLNTISKQPVINKSIEDLHLMVTRWKDQETRKFEEILVEQHEEIPIAQHRTYRDMAMRSQPYPWFDPRDEHSTKLMQHDITALEEVVKNLKSLKSVHIGDFHAETALGSAKLQRHLGLLPSSMFEDYEANYRKELPDFGAALTRTLLITLAVLGTTHPSLENLTTASKKGNTPRVRGLPLAMLPPTAFLLFEHLIHLHLQLDASLTYAYPALPASTLHKILGMQDVDSEMIPHFIHPGILAFAPNVECLHLEIQADVKDEKRGYERYFQSFLQLLIFPRIREFRFTGQSVPFSGLTSFLSRHSRTLRVLELGDMGLWITEDCNEESGLANPFFHRNIEGGGFTFREPKENYGHWVDILDFLWDKMGLESVKLWELRYEQTVEGDVSVKTLFGDQPVEIDDGLDYAVYKLARSLEDEVV</sequence>
<protein>
    <recommendedName>
        <fullName evidence="4">F-box domain-containing protein</fullName>
    </recommendedName>
</protein>
<evidence type="ECO:0000313" key="3">
    <source>
        <dbReference type="Proteomes" id="UP000800235"/>
    </source>
</evidence>
<evidence type="ECO:0000256" key="1">
    <source>
        <dbReference type="SAM" id="MobiDB-lite"/>
    </source>
</evidence>
<dbReference type="SUPFAM" id="SSF81383">
    <property type="entry name" value="F-box domain"/>
    <property type="match status" value="1"/>
</dbReference>
<organism evidence="2 3">
    <name type="scientific">Tothia fuscella</name>
    <dbReference type="NCBI Taxonomy" id="1048955"/>
    <lineage>
        <taxon>Eukaryota</taxon>
        <taxon>Fungi</taxon>
        <taxon>Dikarya</taxon>
        <taxon>Ascomycota</taxon>
        <taxon>Pezizomycotina</taxon>
        <taxon>Dothideomycetes</taxon>
        <taxon>Pleosporomycetidae</taxon>
        <taxon>Venturiales</taxon>
        <taxon>Cylindrosympodiaceae</taxon>
        <taxon>Tothia</taxon>
    </lineage>
</organism>
<dbReference type="InterPro" id="IPR036047">
    <property type="entry name" value="F-box-like_dom_sf"/>
</dbReference>
<dbReference type="AlphaFoldDB" id="A0A9P4TYQ4"/>
<keyword evidence="3" id="KW-1185">Reference proteome</keyword>
<feature type="region of interest" description="Disordered" evidence="1">
    <location>
        <begin position="1"/>
        <end position="33"/>
    </location>
</feature>
<gene>
    <name evidence="2" type="ORF">EJ08DRAFT_679096</name>
</gene>
<feature type="region of interest" description="Disordered" evidence="1">
    <location>
        <begin position="49"/>
        <end position="208"/>
    </location>
</feature>
<feature type="compositionally biased region" description="Polar residues" evidence="1">
    <location>
        <begin position="67"/>
        <end position="97"/>
    </location>
</feature>
<comment type="caution">
    <text evidence="2">The sequence shown here is derived from an EMBL/GenBank/DDBJ whole genome shotgun (WGS) entry which is preliminary data.</text>
</comment>
<proteinExistence type="predicted"/>
<feature type="compositionally biased region" description="Low complexity" evidence="1">
    <location>
        <begin position="141"/>
        <end position="157"/>
    </location>
</feature>
<evidence type="ECO:0008006" key="4">
    <source>
        <dbReference type="Google" id="ProtNLM"/>
    </source>
</evidence>
<reference evidence="2" key="1">
    <citation type="journal article" date="2020" name="Stud. Mycol.">
        <title>101 Dothideomycetes genomes: a test case for predicting lifestyles and emergence of pathogens.</title>
        <authorList>
            <person name="Haridas S."/>
            <person name="Albert R."/>
            <person name="Binder M."/>
            <person name="Bloem J."/>
            <person name="Labutti K."/>
            <person name="Salamov A."/>
            <person name="Andreopoulos B."/>
            <person name="Baker S."/>
            <person name="Barry K."/>
            <person name="Bills G."/>
            <person name="Bluhm B."/>
            <person name="Cannon C."/>
            <person name="Castanera R."/>
            <person name="Culley D."/>
            <person name="Daum C."/>
            <person name="Ezra D."/>
            <person name="Gonzalez J."/>
            <person name="Henrissat B."/>
            <person name="Kuo A."/>
            <person name="Liang C."/>
            <person name="Lipzen A."/>
            <person name="Lutzoni F."/>
            <person name="Magnuson J."/>
            <person name="Mondo S."/>
            <person name="Nolan M."/>
            <person name="Ohm R."/>
            <person name="Pangilinan J."/>
            <person name="Park H.-J."/>
            <person name="Ramirez L."/>
            <person name="Alfaro M."/>
            <person name="Sun H."/>
            <person name="Tritt A."/>
            <person name="Yoshinaga Y."/>
            <person name="Zwiers L.-H."/>
            <person name="Turgeon B."/>
            <person name="Goodwin S."/>
            <person name="Spatafora J."/>
            <person name="Crous P."/>
            <person name="Grigoriev I."/>
        </authorList>
    </citation>
    <scope>NUCLEOTIDE SEQUENCE</scope>
    <source>
        <strain evidence="2">CBS 130266</strain>
    </source>
</reference>
<evidence type="ECO:0000313" key="2">
    <source>
        <dbReference type="EMBL" id="KAF2430551.1"/>
    </source>
</evidence>
<dbReference type="EMBL" id="MU007038">
    <property type="protein sequence ID" value="KAF2430551.1"/>
    <property type="molecule type" value="Genomic_DNA"/>
</dbReference>
<feature type="compositionally biased region" description="Low complexity" evidence="1">
    <location>
        <begin position="194"/>
        <end position="208"/>
    </location>
</feature>
<dbReference type="Proteomes" id="UP000800235">
    <property type="component" value="Unassembled WGS sequence"/>
</dbReference>
<name>A0A9P4TYQ4_9PEZI</name>